<dbReference type="PANTHER" id="PTHR43364">
    <property type="entry name" value="NADH-SPECIFIC METHYLGLYOXAL REDUCTASE-RELATED"/>
    <property type="match status" value="1"/>
</dbReference>
<proteinExistence type="predicted"/>
<dbReference type="SUPFAM" id="SSF51430">
    <property type="entry name" value="NAD(P)-linked oxidoreductase"/>
    <property type="match status" value="1"/>
</dbReference>
<dbReference type="PANTHER" id="PTHR43364:SF4">
    <property type="entry name" value="NAD(P)-LINKED OXIDOREDUCTASE SUPERFAMILY PROTEIN"/>
    <property type="match status" value="1"/>
</dbReference>
<dbReference type="Pfam" id="PF00248">
    <property type="entry name" value="Aldo_ket_red"/>
    <property type="match status" value="1"/>
</dbReference>
<name>A0ABS7CN73_9BACL</name>
<gene>
    <name evidence="3" type="ORF">K0U00_51025</name>
</gene>
<protein>
    <submittedName>
        <fullName evidence="3">Aldo/keto reductase</fullName>
    </submittedName>
</protein>
<accession>A0ABS7CN73</accession>
<evidence type="ECO:0000259" key="2">
    <source>
        <dbReference type="Pfam" id="PF00248"/>
    </source>
</evidence>
<dbReference type="Gene3D" id="3.20.20.100">
    <property type="entry name" value="NADP-dependent oxidoreductase domain"/>
    <property type="match status" value="1"/>
</dbReference>
<dbReference type="InterPro" id="IPR036812">
    <property type="entry name" value="NAD(P)_OxRdtase_dom_sf"/>
</dbReference>
<evidence type="ECO:0000313" key="4">
    <source>
        <dbReference type="Proteomes" id="UP001519887"/>
    </source>
</evidence>
<reference evidence="3 4" key="1">
    <citation type="submission" date="2021-07" db="EMBL/GenBank/DDBJ databases">
        <title>Paenibacillus radiodurans sp. nov., isolated from the southeastern edge of Tengger Desert.</title>
        <authorList>
            <person name="Zhang G."/>
        </authorList>
    </citation>
    <scope>NUCLEOTIDE SEQUENCE [LARGE SCALE GENOMIC DNA]</scope>
    <source>
        <strain evidence="3 4">CCM 7311</strain>
    </source>
</reference>
<feature type="domain" description="NADP-dependent oxidoreductase" evidence="2">
    <location>
        <begin position="2"/>
        <end position="99"/>
    </location>
</feature>
<dbReference type="Proteomes" id="UP001519887">
    <property type="component" value="Unassembled WGS sequence"/>
</dbReference>
<comment type="caution">
    <text evidence="3">The sequence shown here is derived from an EMBL/GenBank/DDBJ whole genome shotgun (WGS) entry which is preliminary data.</text>
</comment>
<keyword evidence="1" id="KW-0560">Oxidoreductase</keyword>
<feature type="non-terminal residue" evidence="3">
    <location>
        <position position="99"/>
    </location>
</feature>
<keyword evidence="4" id="KW-1185">Reference proteome</keyword>
<sequence length="99" mass="10484">AVLPTAQRYGMGVLTYSPLNGGWLSGRADQMASHRASGRPTLYDLAIPANQAKAEALRKLTALANEAGLPLPHLALAFVLSHPAITSVIIGPRTQEQLE</sequence>
<dbReference type="InterPro" id="IPR023210">
    <property type="entry name" value="NADP_OxRdtase_dom"/>
</dbReference>
<evidence type="ECO:0000256" key="1">
    <source>
        <dbReference type="ARBA" id="ARBA00023002"/>
    </source>
</evidence>
<dbReference type="EMBL" id="JAHZIK010003911">
    <property type="protein sequence ID" value="MBW7462414.1"/>
    <property type="molecule type" value="Genomic_DNA"/>
</dbReference>
<feature type="non-terminal residue" evidence="3">
    <location>
        <position position="1"/>
    </location>
</feature>
<evidence type="ECO:0000313" key="3">
    <source>
        <dbReference type="EMBL" id="MBW7462414.1"/>
    </source>
</evidence>
<dbReference type="InterPro" id="IPR050523">
    <property type="entry name" value="AKR_Detox_Biosynth"/>
</dbReference>
<organism evidence="3 4">
    <name type="scientific">Paenibacillus sepulcri</name>
    <dbReference type="NCBI Taxonomy" id="359917"/>
    <lineage>
        <taxon>Bacteria</taxon>
        <taxon>Bacillati</taxon>
        <taxon>Bacillota</taxon>
        <taxon>Bacilli</taxon>
        <taxon>Bacillales</taxon>
        <taxon>Paenibacillaceae</taxon>
        <taxon>Paenibacillus</taxon>
    </lineage>
</organism>